<name>A0A9D2CAT5_9MICO</name>
<proteinExistence type="predicted"/>
<dbReference type="EMBL" id="DXDC01000384">
    <property type="protein sequence ID" value="HIY67128.1"/>
    <property type="molecule type" value="Genomic_DNA"/>
</dbReference>
<evidence type="ECO:0000313" key="2">
    <source>
        <dbReference type="EMBL" id="HIY67128.1"/>
    </source>
</evidence>
<sequence>MAINLPGELSWVLNMLGYDWPEIDEDELRIAAGYVRDFEADLEALLQKVDDEVNEGLGRALETGAGKSMMDAWSDNRNDNMNKLLSLLGPGAEGMEILSDAIEALKLKVIAELVITAAQIAAAIATAAFTFGLSAAANVAIIAARKKVLTFIVNVAIERIIITVMTIFEEEIASGAATLIGRILDAPVTKGFAGDPGSYKADLAALEQVTADMDATADDFESISEDFGSKMNSLEIFTGI</sequence>
<evidence type="ECO:0000259" key="1">
    <source>
        <dbReference type="Pfam" id="PF25547"/>
    </source>
</evidence>
<reference evidence="2" key="2">
    <citation type="submission" date="2021-04" db="EMBL/GenBank/DDBJ databases">
        <authorList>
            <person name="Gilroy R."/>
        </authorList>
    </citation>
    <scope>NUCLEOTIDE SEQUENCE</scope>
    <source>
        <strain evidence="2">ChiGjej1B1-98</strain>
    </source>
</reference>
<dbReference type="Pfam" id="PF25547">
    <property type="entry name" value="WXG100_2"/>
    <property type="match status" value="1"/>
</dbReference>
<dbReference type="InterPro" id="IPR057746">
    <property type="entry name" value="CpnT-like_N"/>
</dbReference>
<accession>A0A9D2CAT5</accession>
<evidence type="ECO:0000313" key="3">
    <source>
        <dbReference type="Proteomes" id="UP000824005"/>
    </source>
</evidence>
<reference evidence="2" key="1">
    <citation type="journal article" date="2021" name="PeerJ">
        <title>Extensive microbial diversity within the chicken gut microbiome revealed by metagenomics and culture.</title>
        <authorList>
            <person name="Gilroy R."/>
            <person name="Ravi A."/>
            <person name="Getino M."/>
            <person name="Pursley I."/>
            <person name="Horton D.L."/>
            <person name="Alikhan N.F."/>
            <person name="Baker D."/>
            <person name="Gharbi K."/>
            <person name="Hall N."/>
            <person name="Watson M."/>
            <person name="Adriaenssens E.M."/>
            <person name="Foster-Nyarko E."/>
            <person name="Jarju S."/>
            <person name="Secka A."/>
            <person name="Antonio M."/>
            <person name="Oren A."/>
            <person name="Chaudhuri R.R."/>
            <person name="La Ragione R."/>
            <person name="Hildebrand F."/>
            <person name="Pallen M.J."/>
        </authorList>
    </citation>
    <scope>NUCLEOTIDE SEQUENCE</scope>
    <source>
        <strain evidence="2">ChiGjej1B1-98</strain>
    </source>
</reference>
<organism evidence="2 3">
    <name type="scientific">Candidatus Agrococcus pullicola</name>
    <dbReference type="NCBI Taxonomy" id="2838429"/>
    <lineage>
        <taxon>Bacteria</taxon>
        <taxon>Bacillati</taxon>
        <taxon>Actinomycetota</taxon>
        <taxon>Actinomycetes</taxon>
        <taxon>Micrococcales</taxon>
        <taxon>Microbacteriaceae</taxon>
        <taxon>Agrococcus</taxon>
    </lineage>
</organism>
<feature type="domain" description="Outer membrane channel protein CpnT-like N-terminal" evidence="1">
    <location>
        <begin position="9"/>
        <end position="144"/>
    </location>
</feature>
<dbReference type="Proteomes" id="UP000824005">
    <property type="component" value="Unassembled WGS sequence"/>
</dbReference>
<comment type="caution">
    <text evidence="2">The sequence shown here is derived from an EMBL/GenBank/DDBJ whole genome shotgun (WGS) entry which is preliminary data.</text>
</comment>
<gene>
    <name evidence="2" type="ORF">H9830_12735</name>
</gene>
<protein>
    <recommendedName>
        <fullName evidence="1">Outer membrane channel protein CpnT-like N-terminal domain-containing protein</fullName>
    </recommendedName>
</protein>
<dbReference type="AlphaFoldDB" id="A0A9D2CAT5"/>